<dbReference type="OrthoDB" id="1740265at2759"/>
<dbReference type="SMART" id="SM00642">
    <property type="entry name" value="Aamy"/>
    <property type="match status" value="1"/>
</dbReference>
<evidence type="ECO:0000259" key="8">
    <source>
        <dbReference type="SMART" id="SM00642"/>
    </source>
</evidence>
<dbReference type="InParanoid" id="A0A6P8ZL65"/>
<dbReference type="FunFam" id="3.90.400.10:FF:000001">
    <property type="entry name" value="Maltase A3, isoform A"/>
    <property type="match status" value="1"/>
</dbReference>
<feature type="signal peptide" evidence="7">
    <location>
        <begin position="1"/>
        <end position="23"/>
    </location>
</feature>
<keyword evidence="5" id="KW-0378">Hydrolase</keyword>
<dbReference type="RefSeq" id="XP_034238314.1">
    <property type="nucleotide sequence ID" value="XM_034382423.1"/>
</dbReference>
<evidence type="ECO:0000256" key="7">
    <source>
        <dbReference type="SAM" id="SignalP"/>
    </source>
</evidence>
<gene>
    <name evidence="10" type="primary">LOC117643497</name>
</gene>
<dbReference type="Proteomes" id="UP000515158">
    <property type="component" value="Unplaced"/>
</dbReference>
<name>A0A6P8ZL65_THRPL</name>
<dbReference type="GO" id="GO:0004558">
    <property type="term" value="F:alpha-1,4-glucosidase activity"/>
    <property type="evidence" value="ECO:0007669"/>
    <property type="project" value="UniProtKB-EC"/>
</dbReference>
<feature type="chain" id="PRO_5027977628" description="alpha-glucosidase" evidence="7">
    <location>
        <begin position="24"/>
        <end position="616"/>
    </location>
</feature>
<evidence type="ECO:0000256" key="1">
    <source>
        <dbReference type="ARBA" id="ARBA00001657"/>
    </source>
</evidence>
<evidence type="ECO:0000256" key="2">
    <source>
        <dbReference type="ARBA" id="ARBA00008061"/>
    </source>
</evidence>
<evidence type="ECO:0000256" key="3">
    <source>
        <dbReference type="ARBA" id="ARBA00012741"/>
    </source>
</evidence>
<dbReference type="GeneID" id="117643497"/>
<evidence type="ECO:0000256" key="5">
    <source>
        <dbReference type="ARBA" id="ARBA00023295"/>
    </source>
</evidence>
<dbReference type="EC" id="3.2.1.20" evidence="3"/>
<dbReference type="Gene3D" id="3.20.20.80">
    <property type="entry name" value="Glycosidases"/>
    <property type="match status" value="1"/>
</dbReference>
<feature type="domain" description="Glycosyl hydrolase family 13 catalytic" evidence="8">
    <location>
        <begin position="54"/>
        <end position="446"/>
    </location>
</feature>
<dbReference type="Gene3D" id="3.90.400.10">
    <property type="entry name" value="Oligo-1,6-glucosidase, Domain 2"/>
    <property type="match status" value="1"/>
</dbReference>
<evidence type="ECO:0000256" key="6">
    <source>
        <dbReference type="SAM" id="MobiDB-lite"/>
    </source>
</evidence>
<dbReference type="InterPro" id="IPR017853">
    <property type="entry name" value="GH"/>
</dbReference>
<organism evidence="10">
    <name type="scientific">Thrips palmi</name>
    <name type="common">Melon thrips</name>
    <dbReference type="NCBI Taxonomy" id="161013"/>
    <lineage>
        <taxon>Eukaryota</taxon>
        <taxon>Metazoa</taxon>
        <taxon>Ecdysozoa</taxon>
        <taxon>Arthropoda</taxon>
        <taxon>Hexapoda</taxon>
        <taxon>Insecta</taxon>
        <taxon>Pterygota</taxon>
        <taxon>Neoptera</taxon>
        <taxon>Paraneoptera</taxon>
        <taxon>Thysanoptera</taxon>
        <taxon>Terebrantia</taxon>
        <taxon>Thripoidea</taxon>
        <taxon>Thripidae</taxon>
        <taxon>Thrips</taxon>
    </lineage>
</organism>
<accession>A0A6P8ZL65</accession>
<reference evidence="10" key="1">
    <citation type="submission" date="2025-08" db="UniProtKB">
        <authorList>
            <consortium name="RefSeq"/>
        </authorList>
    </citation>
    <scope>IDENTIFICATION</scope>
    <source>
        <tissue evidence="10">Total insect</tissue>
    </source>
</reference>
<keyword evidence="9" id="KW-1185">Reference proteome</keyword>
<dbReference type="AlphaFoldDB" id="A0A6P8ZL65"/>
<dbReference type="Pfam" id="PF00128">
    <property type="entry name" value="Alpha-amylase"/>
    <property type="match status" value="1"/>
</dbReference>
<protein>
    <recommendedName>
        <fullName evidence="3">alpha-glucosidase</fullName>
        <ecNumber evidence="3">3.2.1.20</ecNumber>
    </recommendedName>
</protein>
<dbReference type="InterPro" id="IPR006047">
    <property type="entry name" value="GH13_cat_dom"/>
</dbReference>
<comment type="catalytic activity">
    <reaction evidence="1">
        <text>Hydrolysis of terminal, non-reducing (1-&gt;4)-linked alpha-D-glucose residues with release of alpha-D-glucose.</text>
        <dbReference type="EC" id="3.2.1.20"/>
    </reaction>
</comment>
<keyword evidence="5" id="KW-0326">Glycosidase</keyword>
<evidence type="ECO:0000256" key="4">
    <source>
        <dbReference type="ARBA" id="ARBA00023180"/>
    </source>
</evidence>
<dbReference type="InterPro" id="IPR045857">
    <property type="entry name" value="O16G_dom_2"/>
</dbReference>
<feature type="compositionally biased region" description="Polar residues" evidence="6">
    <location>
        <begin position="450"/>
        <end position="465"/>
    </location>
</feature>
<sequence>MTARHAWTLLAAVLLAAAARMDAAVADVPSTKSLVVRADAADNELWWHHAIFYQIYPRSFMDSNGDGIGDLNGITSRLEYLKDIGVRGVWLSPFYPSPQKDFGYDISDFKNVDPTYGTLADFQEMTKKAHELELKVVVDLVPNHSSDKHEWFEKSVNREGKYTDYYVWADGKMVNGVRQPPNNWVSHFRFSAWEWNEQRGQYYLHQFVKEQPDLNYRSADVVQEMKDVYTFWMNQGVDGFRVDALPFLFEDAALPDEPLNTNQTDPEITKDDYDFYWHPYTMDDDGTYDMLQQWREVVDKHPDNMPRVIMTECYTTFPNTMRYYGTKERPGASFPFNFQFISNLDKSSSATDIKWQIDQWMNAMDDTRWPNWVIGNHDNPRVATRYPNMADAMNMISLTLPGTAMTYYGEELGMTDAFITWAQTKDPSGINAGPNRYLKTTRDPCRTPMQWDNTTPSAGFSTSHETWMPTNPNYWQLNVEAEKKDPKSHLNIYKDLTAARQTDTLKKGALATKVLKDDVLVITRSLQDKDTYITVVNVGSWAQTIESNDLLANAKLTVYSASASSSLNKGDAFSSVTLRPKTGFVVTTGSVTVSSASTAQTAVLLSVVLAFLGQLL</sequence>
<evidence type="ECO:0000313" key="9">
    <source>
        <dbReference type="Proteomes" id="UP000515158"/>
    </source>
</evidence>
<keyword evidence="4" id="KW-0325">Glycoprotein</keyword>
<keyword evidence="7" id="KW-0732">Signal</keyword>
<dbReference type="PANTHER" id="PTHR10357">
    <property type="entry name" value="ALPHA-AMYLASE FAMILY MEMBER"/>
    <property type="match status" value="1"/>
</dbReference>
<evidence type="ECO:0000313" key="10">
    <source>
        <dbReference type="RefSeq" id="XP_034238314.1"/>
    </source>
</evidence>
<dbReference type="PANTHER" id="PTHR10357:SF179">
    <property type="entry name" value="NEUTRAL AND BASIC AMINO ACID TRANSPORT PROTEIN RBAT"/>
    <property type="match status" value="1"/>
</dbReference>
<proteinExistence type="inferred from homology"/>
<dbReference type="GO" id="GO:0005975">
    <property type="term" value="P:carbohydrate metabolic process"/>
    <property type="evidence" value="ECO:0007669"/>
    <property type="project" value="InterPro"/>
</dbReference>
<dbReference type="CDD" id="cd11328">
    <property type="entry name" value="AmyAc_maltase"/>
    <property type="match status" value="1"/>
</dbReference>
<dbReference type="SUPFAM" id="SSF51445">
    <property type="entry name" value="(Trans)glycosidases"/>
    <property type="match status" value="1"/>
</dbReference>
<dbReference type="KEGG" id="tpal:117643497"/>
<feature type="region of interest" description="Disordered" evidence="6">
    <location>
        <begin position="432"/>
        <end position="465"/>
    </location>
</feature>
<comment type="similarity">
    <text evidence="2">Belongs to the glycosyl hydrolase 13 family.</text>
</comment>
<dbReference type="FunCoup" id="A0A6P8ZL65">
    <property type="interactions" value="23"/>
</dbReference>